<feature type="transmembrane region" description="Helical" evidence="1">
    <location>
        <begin position="68"/>
        <end position="95"/>
    </location>
</feature>
<dbReference type="EMBL" id="BMAW01131409">
    <property type="protein sequence ID" value="GFU39348.1"/>
    <property type="molecule type" value="Genomic_DNA"/>
</dbReference>
<dbReference type="Proteomes" id="UP000887013">
    <property type="component" value="Unassembled WGS sequence"/>
</dbReference>
<accession>A0A8X6UR48</accession>
<dbReference type="AlphaFoldDB" id="A0A8X6UR48"/>
<reference evidence="2" key="1">
    <citation type="submission" date="2020-08" db="EMBL/GenBank/DDBJ databases">
        <title>Multicomponent nature underlies the extraordinary mechanical properties of spider dragline silk.</title>
        <authorList>
            <person name="Kono N."/>
            <person name="Nakamura H."/>
            <person name="Mori M."/>
            <person name="Yoshida Y."/>
            <person name="Ohtoshi R."/>
            <person name="Malay A.D."/>
            <person name="Moran D.A.P."/>
            <person name="Tomita M."/>
            <person name="Numata K."/>
            <person name="Arakawa K."/>
        </authorList>
    </citation>
    <scope>NUCLEOTIDE SEQUENCE</scope>
</reference>
<organism evidence="2 3">
    <name type="scientific">Nephila pilipes</name>
    <name type="common">Giant wood spider</name>
    <name type="synonym">Nephila maculata</name>
    <dbReference type="NCBI Taxonomy" id="299642"/>
    <lineage>
        <taxon>Eukaryota</taxon>
        <taxon>Metazoa</taxon>
        <taxon>Ecdysozoa</taxon>
        <taxon>Arthropoda</taxon>
        <taxon>Chelicerata</taxon>
        <taxon>Arachnida</taxon>
        <taxon>Araneae</taxon>
        <taxon>Araneomorphae</taxon>
        <taxon>Entelegynae</taxon>
        <taxon>Araneoidea</taxon>
        <taxon>Nephilidae</taxon>
        <taxon>Nephila</taxon>
    </lineage>
</organism>
<feature type="transmembrane region" description="Helical" evidence="1">
    <location>
        <begin position="42"/>
        <end position="62"/>
    </location>
</feature>
<comment type="caution">
    <text evidence="2">The sequence shown here is derived from an EMBL/GenBank/DDBJ whole genome shotgun (WGS) entry which is preliminary data.</text>
</comment>
<evidence type="ECO:0000313" key="2">
    <source>
        <dbReference type="EMBL" id="GFU39348.1"/>
    </source>
</evidence>
<keyword evidence="3" id="KW-1185">Reference proteome</keyword>
<protein>
    <submittedName>
        <fullName evidence="2">Uncharacterized protein</fullName>
    </submittedName>
</protein>
<proteinExistence type="predicted"/>
<evidence type="ECO:0000256" key="1">
    <source>
        <dbReference type="SAM" id="Phobius"/>
    </source>
</evidence>
<sequence>MPHSGGNDSLSNPESEFTKVQIRTVEEIPKQNRSIMQAFDNISIMSTGFFFIILGFLLMAYGCQALVYLNYVGATTIGFGSLSAAFGVYMCHAVYSTKTYSLKYPENTSHSMELNYMPVEQLHDLKVVII</sequence>
<name>A0A8X6UR48_NEPPI</name>
<gene>
    <name evidence="2" type="primary">NCL1_54616</name>
    <name evidence="2" type="ORF">NPIL_561461</name>
</gene>
<dbReference type="OrthoDB" id="6429165at2759"/>
<keyword evidence="1" id="KW-1133">Transmembrane helix</keyword>
<keyword evidence="1" id="KW-0812">Transmembrane</keyword>
<keyword evidence="1" id="KW-0472">Membrane</keyword>
<evidence type="ECO:0000313" key="3">
    <source>
        <dbReference type="Proteomes" id="UP000887013"/>
    </source>
</evidence>